<dbReference type="SUPFAM" id="SSF47413">
    <property type="entry name" value="lambda repressor-like DNA-binding domains"/>
    <property type="match status" value="1"/>
</dbReference>
<gene>
    <name evidence="5" type="ORF">RB548_30695</name>
</gene>
<dbReference type="RefSeq" id="WP_331377165.1">
    <property type="nucleotide sequence ID" value="NZ_CP133152.1"/>
</dbReference>
<proteinExistence type="predicted"/>
<dbReference type="EMBL" id="CP133152">
    <property type="protein sequence ID" value="WVT08138.1"/>
    <property type="molecule type" value="Genomic_DNA"/>
</dbReference>
<dbReference type="InterPro" id="IPR050807">
    <property type="entry name" value="TransReg_Diox_bact_type"/>
</dbReference>
<dbReference type="InterPro" id="IPR010982">
    <property type="entry name" value="Lambda_DNA-bd_dom_sf"/>
</dbReference>
<protein>
    <submittedName>
        <fullName evidence="5">Helix-turn-helix transcriptional regulator</fullName>
    </submittedName>
</protein>
<dbReference type="PANTHER" id="PTHR46797">
    <property type="entry name" value="HTH-TYPE TRANSCRIPTIONAL REGULATOR"/>
    <property type="match status" value="1"/>
</dbReference>
<evidence type="ECO:0000313" key="5">
    <source>
        <dbReference type="EMBL" id="WVT08138.1"/>
    </source>
</evidence>
<geneLocation type="plasmid" evidence="5 6">
    <name>pSchITTGS70d</name>
</geneLocation>
<accession>A0ABZ2BMR1</accession>
<dbReference type="CDD" id="cd00093">
    <property type="entry name" value="HTH_XRE"/>
    <property type="match status" value="1"/>
</dbReference>
<evidence type="ECO:0000256" key="3">
    <source>
        <dbReference type="ARBA" id="ARBA00023163"/>
    </source>
</evidence>
<dbReference type="Pfam" id="PF01381">
    <property type="entry name" value="HTH_3"/>
    <property type="match status" value="1"/>
</dbReference>
<dbReference type="Proteomes" id="UP001432360">
    <property type="component" value="Plasmid pSchITTGS70d"/>
</dbReference>
<keyword evidence="3" id="KW-0804">Transcription</keyword>
<organism evidence="5 6">
    <name type="scientific">Sinorhizobium chiapasense</name>
    <dbReference type="NCBI Taxonomy" id="501572"/>
    <lineage>
        <taxon>Bacteria</taxon>
        <taxon>Pseudomonadati</taxon>
        <taxon>Pseudomonadota</taxon>
        <taxon>Alphaproteobacteria</taxon>
        <taxon>Hyphomicrobiales</taxon>
        <taxon>Rhizobiaceae</taxon>
        <taxon>Sinorhizobium/Ensifer group</taxon>
        <taxon>Sinorhizobium</taxon>
    </lineage>
</organism>
<dbReference type="SMART" id="SM00530">
    <property type="entry name" value="HTH_XRE"/>
    <property type="match status" value="1"/>
</dbReference>
<evidence type="ECO:0000259" key="4">
    <source>
        <dbReference type="PROSITE" id="PS50943"/>
    </source>
</evidence>
<sequence>MDVRQLVALNLRRLRVAREISQDDLALAAGIERSYAGHLERGSKNPTIITLDKLTVALQCHISELFAELPAGTTEIGPLKSGRRSSKPRKSR</sequence>
<evidence type="ECO:0000256" key="2">
    <source>
        <dbReference type="ARBA" id="ARBA00023125"/>
    </source>
</evidence>
<keyword evidence="5" id="KW-0614">Plasmid</keyword>
<keyword evidence="6" id="KW-1185">Reference proteome</keyword>
<keyword evidence="2" id="KW-0238">DNA-binding</keyword>
<dbReference type="Gene3D" id="1.10.260.40">
    <property type="entry name" value="lambda repressor-like DNA-binding domains"/>
    <property type="match status" value="1"/>
</dbReference>
<evidence type="ECO:0000256" key="1">
    <source>
        <dbReference type="ARBA" id="ARBA00023015"/>
    </source>
</evidence>
<evidence type="ECO:0000313" key="6">
    <source>
        <dbReference type="Proteomes" id="UP001432360"/>
    </source>
</evidence>
<dbReference type="PROSITE" id="PS50943">
    <property type="entry name" value="HTH_CROC1"/>
    <property type="match status" value="1"/>
</dbReference>
<reference evidence="5" key="1">
    <citation type="submission" date="2023-08" db="EMBL/GenBank/DDBJ databases">
        <title>Complete genome sequence of Sinorhizobium chiapanecum ITTG S70 isolated from Acaciella angustissima nodules in Chiapas-Mexico.</title>
        <authorList>
            <person name="Rincon-Rosales R."/>
            <person name="Rogel M.A."/>
            <person name="Rincon-Medina C.I."/>
            <person name="Guerrero G."/>
            <person name="Manzano-Gomez L.A."/>
            <person name="Lopez-Lopez A."/>
            <person name="Rincon Molina F.A."/>
            <person name="Martinez-Romero E."/>
        </authorList>
    </citation>
    <scope>NUCLEOTIDE SEQUENCE</scope>
    <source>
        <strain evidence="5">ITTG S70</strain>
        <plasmid evidence="5">pSchITTGS70d</plasmid>
    </source>
</reference>
<feature type="domain" description="HTH cro/C1-type" evidence="4">
    <location>
        <begin position="11"/>
        <end position="65"/>
    </location>
</feature>
<name>A0ABZ2BMR1_9HYPH</name>
<keyword evidence="1" id="KW-0805">Transcription regulation</keyword>
<dbReference type="PANTHER" id="PTHR46797:SF23">
    <property type="entry name" value="HTH-TYPE TRANSCRIPTIONAL REGULATOR SUTR"/>
    <property type="match status" value="1"/>
</dbReference>
<dbReference type="InterPro" id="IPR001387">
    <property type="entry name" value="Cro/C1-type_HTH"/>
</dbReference>